<reference evidence="1 2" key="1">
    <citation type="submission" date="2020-01" db="EMBL/GenBank/DDBJ databases">
        <authorList>
            <consortium name="DOE Joint Genome Institute"/>
            <person name="Haridas S."/>
            <person name="Albert R."/>
            <person name="Binder M."/>
            <person name="Bloem J."/>
            <person name="Labutti K."/>
            <person name="Salamov A."/>
            <person name="Andreopoulos B."/>
            <person name="Baker S.E."/>
            <person name="Barry K."/>
            <person name="Bills G."/>
            <person name="Bluhm B.H."/>
            <person name="Cannon C."/>
            <person name="Castanera R."/>
            <person name="Culley D.E."/>
            <person name="Daum C."/>
            <person name="Ezra D."/>
            <person name="Gonzalez J.B."/>
            <person name="Henrissat B."/>
            <person name="Kuo A."/>
            <person name="Liang C."/>
            <person name="Lipzen A."/>
            <person name="Lutzoni F."/>
            <person name="Magnuson J."/>
            <person name="Mondo S."/>
            <person name="Nolan M."/>
            <person name="Ohm R."/>
            <person name="Pangilinan J."/>
            <person name="Park H.-J.H."/>
            <person name="Ramirez L."/>
            <person name="Alfaro M."/>
            <person name="Sun H."/>
            <person name="Tritt A."/>
            <person name="Yoshinaga Y."/>
            <person name="Zwiers L.-H.L."/>
            <person name="Turgeon B.G."/>
            <person name="Goodwin S.B."/>
            <person name="Spatafora J.W."/>
            <person name="Crous P.W."/>
            <person name="Grigoriev I.V."/>
        </authorList>
    </citation>
    <scope>NUCLEOTIDE SEQUENCE [LARGE SCALE GENOMIC DNA]</scope>
    <source>
        <strain evidence="1 2">CBS 611.86</strain>
    </source>
</reference>
<accession>A0A7C8MFB2</accession>
<dbReference type="EMBL" id="JAADJZ010000031">
    <property type="protein sequence ID" value="KAF2865725.1"/>
    <property type="molecule type" value="Genomic_DNA"/>
</dbReference>
<keyword evidence="2" id="KW-1185">Reference proteome</keyword>
<proteinExistence type="predicted"/>
<dbReference type="OrthoDB" id="5235440at2759"/>
<comment type="caution">
    <text evidence="1">The sequence shown here is derived from an EMBL/GenBank/DDBJ whole genome shotgun (WGS) entry which is preliminary data.</text>
</comment>
<dbReference type="Proteomes" id="UP000481861">
    <property type="component" value="Unassembled WGS sequence"/>
</dbReference>
<name>A0A7C8MFB2_9PLEO</name>
<protein>
    <submittedName>
        <fullName evidence="1">Uncharacterized protein</fullName>
    </submittedName>
</protein>
<evidence type="ECO:0000313" key="1">
    <source>
        <dbReference type="EMBL" id="KAF2865725.1"/>
    </source>
</evidence>
<dbReference type="AlphaFoldDB" id="A0A7C8MFB2"/>
<sequence>MAIHDPIAPTDPRVIEEIRREYRLQQQYLHQQELRIYWNRAPAKLDAEFLRSFCDYTNQKGSFEFDARTLCNKLSIVYETQQETLIYPGGAICKAWYKHHEMHPRVDFGYYFGKYFEMQSCVPTTLPELMDMHRNLCNATAEIIDQAVEDERIEKRTFSEDCSARNYKLLPLCRALLVVLDQHLPEPLAADFRTAEDPTIYSLDKLSHHQTLVLVRTGDEHLLSAPVDFSPLAHLTLPLSRPDASGISAVRVSIATAVPFLARLQRREEAAFPHLYANAVSDVFRKPGLPWRGDGRLTHWHPASEDEFLQEVVKTEKYDWGEGWENFWVRNAMRRVERRMAGPGDWDDLGEELWTRRWV</sequence>
<evidence type="ECO:0000313" key="2">
    <source>
        <dbReference type="Proteomes" id="UP000481861"/>
    </source>
</evidence>
<organism evidence="1 2">
    <name type="scientific">Massariosphaeria phaeospora</name>
    <dbReference type="NCBI Taxonomy" id="100035"/>
    <lineage>
        <taxon>Eukaryota</taxon>
        <taxon>Fungi</taxon>
        <taxon>Dikarya</taxon>
        <taxon>Ascomycota</taxon>
        <taxon>Pezizomycotina</taxon>
        <taxon>Dothideomycetes</taxon>
        <taxon>Pleosporomycetidae</taxon>
        <taxon>Pleosporales</taxon>
        <taxon>Pleosporales incertae sedis</taxon>
        <taxon>Massariosphaeria</taxon>
    </lineage>
</organism>
<gene>
    <name evidence="1" type="ORF">BDV95DRAFT_612308</name>
</gene>